<sequence>MKRNLLHLLLCLLFITSISSCDKDSELSLPPVTQDARNNLGFKADGKVWVNQGDICNWSVCDDNVVEGRLHKNQDGSRSLVLSAYYNDKKKNISQQFSLHGRNISATGTYQLKPGQEDNASFVVDMSQNDFYQLGSNSTFTVSITKLDTVNHIVSGQFEGVLEHYSDDTKKMTITDGRFDTKLTYSTW</sequence>
<name>A0ABW3SP06_9BACT</name>
<organism evidence="2 3">
    <name type="scientific">Pontibacter rugosus</name>
    <dbReference type="NCBI Taxonomy" id="1745966"/>
    <lineage>
        <taxon>Bacteria</taxon>
        <taxon>Pseudomonadati</taxon>
        <taxon>Bacteroidota</taxon>
        <taxon>Cytophagia</taxon>
        <taxon>Cytophagales</taxon>
        <taxon>Hymenobacteraceae</taxon>
        <taxon>Pontibacter</taxon>
    </lineage>
</organism>
<dbReference type="EMBL" id="JBHTLD010000048">
    <property type="protein sequence ID" value="MFD1186040.1"/>
    <property type="molecule type" value="Genomic_DNA"/>
</dbReference>
<comment type="caution">
    <text evidence="2">The sequence shown here is derived from an EMBL/GenBank/DDBJ whole genome shotgun (WGS) entry which is preliminary data.</text>
</comment>
<proteinExistence type="predicted"/>
<evidence type="ECO:0000256" key="1">
    <source>
        <dbReference type="SAM" id="SignalP"/>
    </source>
</evidence>
<dbReference type="PROSITE" id="PS51257">
    <property type="entry name" value="PROKAR_LIPOPROTEIN"/>
    <property type="match status" value="1"/>
</dbReference>
<dbReference type="RefSeq" id="WP_377524988.1">
    <property type="nucleotide sequence ID" value="NZ_JBHTLD010000048.1"/>
</dbReference>
<feature type="chain" id="PRO_5047501950" description="Lipocalin-like domain-containing protein" evidence="1">
    <location>
        <begin position="21"/>
        <end position="188"/>
    </location>
</feature>
<keyword evidence="1" id="KW-0732">Signal</keyword>
<reference evidence="3" key="1">
    <citation type="journal article" date="2019" name="Int. J. Syst. Evol. Microbiol.">
        <title>The Global Catalogue of Microorganisms (GCM) 10K type strain sequencing project: providing services to taxonomists for standard genome sequencing and annotation.</title>
        <authorList>
            <consortium name="The Broad Institute Genomics Platform"/>
            <consortium name="The Broad Institute Genome Sequencing Center for Infectious Disease"/>
            <person name="Wu L."/>
            <person name="Ma J."/>
        </authorList>
    </citation>
    <scope>NUCLEOTIDE SEQUENCE [LARGE SCALE GENOMIC DNA]</scope>
    <source>
        <strain evidence="3">JCM 31319</strain>
    </source>
</reference>
<gene>
    <name evidence="2" type="ORF">ACFQ2O_07480</name>
</gene>
<evidence type="ECO:0000313" key="3">
    <source>
        <dbReference type="Proteomes" id="UP001597094"/>
    </source>
</evidence>
<dbReference type="Proteomes" id="UP001597094">
    <property type="component" value="Unassembled WGS sequence"/>
</dbReference>
<keyword evidence="3" id="KW-1185">Reference proteome</keyword>
<evidence type="ECO:0008006" key="4">
    <source>
        <dbReference type="Google" id="ProtNLM"/>
    </source>
</evidence>
<accession>A0ABW3SP06</accession>
<feature type="signal peptide" evidence="1">
    <location>
        <begin position="1"/>
        <end position="20"/>
    </location>
</feature>
<protein>
    <recommendedName>
        <fullName evidence="4">Lipocalin-like domain-containing protein</fullName>
    </recommendedName>
</protein>
<evidence type="ECO:0000313" key="2">
    <source>
        <dbReference type="EMBL" id="MFD1186040.1"/>
    </source>
</evidence>